<reference evidence="4 5" key="1">
    <citation type="submission" date="2019-07" db="EMBL/GenBank/DDBJ databases">
        <authorList>
            <person name="Kim J."/>
        </authorList>
    </citation>
    <scope>NUCLEOTIDE SEQUENCE [LARGE SCALE GENOMIC DNA]</scope>
    <source>
        <strain evidence="4 5">JC52</strain>
    </source>
</reference>
<dbReference type="OrthoDB" id="9781966at2"/>
<dbReference type="Gene3D" id="3.30.360.10">
    <property type="entry name" value="Dihydrodipicolinate Reductase, domain 2"/>
    <property type="match status" value="1"/>
</dbReference>
<organism evidence="4 5">
    <name type="scientific">Paenibacillus cremeus</name>
    <dbReference type="NCBI Taxonomy" id="2163881"/>
    <lineage>
        <taxon>Bacteria</taxon>
        <taxon>Bacillati</taxon>
        <taxon>Bacillota</taxon>
        <taxon>Bacilli</taxon>
        <taxon>Bacillales</taxon>
        <taxon>Paenibacillaceae</taxon>
        <taxon>Paenibacillus</taxon>
    </lineage>
</organism>
<dbReference type="SUPFAM" id="SSF51735">
    <property type="entry name" value="NAD(P)-binding Rossmann-fold domains"/>
    <property type="match status" value="1"/>
</dbReference>
<evidence type="ECO:0000259" key="2">
    <source>
        <dbReference type="Pfam" id="PF01408"/>
    </source>
</evidence>
<dbReference type="SUPFAM" id="SSF55347">
    <property type="entry name" value="Glyceraldehyde-3-phosphate dehydrogenase-like, C-terminal domain"/>
    <property type="match status" value="1"/>
</dbReference>
<feature type="domain" description="Gfo/Idh/MocA-like oxidoreductase N-terminal" evidence="2">
    <location>
        <begin position="21"/>
        <end position="144"/>
    </location>
</feature>
<comment type="caution">
    <text evidence="4">The sequence shown here is derived from an EMBL/GenBank/DDBJ whole genome shotgun (WGS) entry which is preliminary data.</text>
</comment>
<evidence type="ECO:0000313" key="4">
    <source>
        <dbReference type="EMBL" id="TVY10053.1"/>
    </source>
</evidence>
<evidence type="ECO:0000259" key="3">
    <source>
        <dbReference type="Pfam" id="PF22725"/>
    </source>
</evidence>
<dbReference type="InterPro" id="IPR036291">
    <property type="entry name" value="NAD(P)-bd_dom_sf"/>
</dbReference>
<dbReference type="GO" id="GO:0000166">
    <property type="term" value="F:nucleotide binding"/>
    <property type="evidence" value="ECO:0007669"/>
    <property type="project" value="InterPro"/>
</dbReference>
<dbReference type="Gene3D" id="3.40.50.720">
    <property type="entry name" value="NAD(P)-binding Rossmann-like Domain"/>
    <property type="match status" value="1"/>
</dbReference>
<protein>
    <submittedName>
        <fullName evidence="4">Gfo/Idh/MocA family oxidoreductase</fullName>
    </submittedName>
</protein>
<name>A0A559KD73_9BACL</name>
<dbReference type="EMBL" id="VNJI01000010">
    <property type="protein sequence ID" value="TVY10053.1"/>
    <property type="molecule type" value="Genomic_DNA"/>
</dbReference>
<dbReference type="PANTHER" id="PTHR43818:SF11">
    <property type="entry name" value="BCDNA.GH03377"/>
    <property type="match status" value="1"/>
</dbReference>
<dbReference type="Pfam" id="PF01408">
    <property type="entry name" value="GFO_IDH_MocA"/>
    <property type="match status" value="1"/>
</dbReference>
<dbReference type="AlphaFoldDB" id="A0A559KD73"/>
<keyword evidence="5" id="KW-1185">Reference proteome</keyword>
<dbReference type="InterPro" id="IPR055170">
    <property type="entry name" value="GFO_IDH_MocA-like_dom"/>
</dbReference>
<dbReference type="Pfam" id="PF22725">
    <property type="entry name" value="GFO_IDH_MocA_C3"/>
    <property type="match status" value="1"/>
</dbReference>
<keyword evidence="1" id="KW-0560">Oxidoreductase</keyword>
<evidence type="ECO:0000256" key="1">
    <source>
        <dbReference type="ARBA" id="ARBA00023002"/>
    </source>
</evidence>
<sequence>MLVLNRAIPNQRRRMILNQLKAALIGIGGFGKSHTAMISKLASEGIISCAAFCEPNADKFEKERDILQSLGAQHYTDYRDMLKHPDLDFVIIATPIPLHKRMCIDALEQGVPVLLEKPPAVAIEDLDAMIEVQQRIGQPVAVNFQNTSSQSFLQLLQSIREGRIGKVASVVAVGMWKRTQQYYERNNWAGTLRYNGEYVLDGSMCNALSHLWQNSLLAAGAGDPEQAQPQWIEAELYKGHPIESEDTVCAKIRSKNGVLVHMYTTLCNENNDTPYIKVIGDKGELQWNYDQSLRLTDGEGKIHNFEFEKEDLMRNMYMNLIRRIRGEETKLFCDLAACRNFVLTANGAFTSSGLVHPIPEGALDIASDETTVTTAIKGIRELVKEASEKQQLFSETAVQWAVRTQRVDLRDYRQLQLG</sequence>
<feature type="domain" description="GFO/IDH/MocA-like oxidoreductase" evidence="3">
    <location>
        <begin position="152"/>
        <end position="285"/>
    </location>
</feature>
<dbReference type="Proteomes" id="UP000317036">
    <property type="component" value="Unassembled WGS sequence"/>
</dbReference>
<accession>A0A559KD73</accession>
<evidence type="ECO:0000313" key="5">
    <source>
        <dbReference type="Proteomes" id="UP000317036"/>
    </source>
</evidence>
<dbReference type="InterPro" id="IPR050463">
    <property type="entry name" value="Gfo/Idh/MocA_oxidrdct_glycsds"/>
</dbReference>
<proteinExistence type="predicted"/>
<gene>
    <name evidence="4" type="ORF">FPZ49_10030</name>
</gene>
<dbReference type="PANTHER" id="PTHR43818">
    <property type="entry name" value="BCDNA.GH03377"/>
    <property type="match status" value="1"/>
</dbReference>
<dbReference type="InterPro" id="IPR000683">
    <property type="entry name" value="Gfo/Idh/MocA-like_OxRdtase_N"/>
</dbReference>
<dbReference type="GO" id="GO:0016491">
    <property type="term" value="F:oxidoreductase activity"/>
    <property type="evidence" value="ECO:0007669"/>
    <property type="project" value="UniProtKB-KW"/>
</dbReference>